<proteinExistence type="predicted"/>
<evidence type="ECO:0008006" key="4">
    <source>
        <dbReference type="Google" id="ProtNLM"/>
    </source>
</evidence>
<comment type="caution">
    <text evidence="2">The sequence shown here is derived from an EMBL/GenBank/DDBJ whole genome shotgun (WGS) entry which is preliminary data.</text>
</comment>
<sequence length="129" mass="15034">MLAVFGQIVHWPAIVTLALFPVIVLTYVRLARKEEQEITRWFGADYEAYLQRVPMFFPRRARWGQFLNPLEWYGNPTVCQYACSSFLRRHQRSGIDGPRERRSSGSAALIQRSLIARPQRALLLTQQRA</sequence>
<reference evidence="2" key="1">
    <citation type="submission" date="2022-08" db="EMBL/GenBank/DDBJ databases">
        <authorList>
            <person name="Kim S.-J."/>
        </authorList>
    </citation>
    <scope>NUCLEOTIDE SEQUENCE</scope>
    <source>
        <strain evidence="2">KJ</strain>
    </source>
</reference>
<dbReference type="Gene3D" id="1.20.120.1630">
    <property type="match status" value="1"/>
</dbReference>
<gene>
    <name evidence="2" type="ORF">ParKJ_22210</name>
</gene>
<dbReference type="EMBL" id="JANSLM010000008">
    <property type="protein sequence ID" value="MDT8840143.1"/>
    <property type="molecule type" value="Genomic_DNA"/>
</dbReference>
<dbReference type="Proteomes" id="UP001246473">
    <property type="component" value="Unassembled WGS sequence"/>
</dbReference>
<evidence type="ECO:0000256" key="1">
    <source>
        <dbReference type="SAM" id="Phobius"/>
    </source>
</evidence>
<keyword evidence="1" id="KW-0812">Transmembrane</keyword>
<accession>A0AAP5QAI4</accession>
<name>A0AAP5QAI4_9BURK</name>
<keyword evidence="1" id="KW-0472">Membrane</keyword>
<evidence type="ECO:0000313" key="3">
    <source>
        <dbReference type="Proteomes" id="UP001246473"/>
    </source>
</evidence>
<protein>
    <recommendedName>
        <fullName evidence="4">Phospholipid methyltransferase</fullName>
    </recommendedName>
</protein>
<keyword evidence="1" id="KW-1133">Transmembrane helix</keyword>
<organism evidence="2 3">
    <name type="scientific">Paraburkholderia fungorum</name>
    <dbReference type="NCBI Taxonomy" id="134537"/>
    <lineage>
        <taxon>Bacteria</taxon>
        <taxon>Pseudomonadati</taxon>
        <taxon>Pseudomonadota</taxon>
        <taxon>Betaproteobacteria</taxon>
        <taxon>Burkholderiales</taxon>
        <taxon>Burkholderiaceae</taxon>
        <taxon>Paraburkholderia</taxon>
    </lineage>
</organism>
<evidence type="ECO:0000313" key="2">
    <source>
        <dbReference type="EMBL" id="MDT8840143.1"/>
    </source>
</evidence>
<dbReference type="AlphaFoldDB" id="A0AAP5QAI4"/>
<feature type="transmembrane region" description="Helical" evidence="1">
    <location>
        <begin position="12"/>
        <end position="30"/>
    </location>
</feature>
<dbReference type="RefSeq" id="WP_315697022.1">
    <property type="nucleotide sequence ID" value="NZ_JANSLM010000008.1"/>
</dbReference>